<evidence type="ECO:0000256" key="2">
    <source>
        <dbReference type="ARBA" id="ARBA00005402"/>
    </source>
</evidence>
<dbReference type="Gene3D" id="1.20.120.1630">
    <property type="match status" value="1"/>
</dbReference>
<keyword evidence="9 14" id="KW-0756">Sterol biosynthesis</keyword>
<keyword evidence="5" id="KW-0521">NADP</keyword>
<keyword evidence="8 14" id="KW-0560">Oxidoreductase</keyword>
<comment type="similarity">
    <text evidence="2 14">Belongs to the ERG4/ERG24 family.</text>
</comment>
<keyword evidence="12 14" id="KW-1207">Sterol metabolism</keyword>
<keyword evidence="6 14" id="KW-0752">Steroid biosynthesis</keyword>
<comment type="pathway">
    <text evidence="14">Steroid metabolism; ergosterol biosynthesis.</text>
</comment>
<dbReference type="InterPro" id="IPR001171">
    <property type="entry name" value="ERG24_DHCR-like"/>
</dbReference>
<dbReference type="STRING" id="278938.A0A4Z1K5Y0"/>
<evidence type="ECO:0000256" key="10">
    <source>
        <dbReference type="ARBA" id="ARBA00023098"/>
    </source>
</evidence>
<feature type="transmembrane region" description="Helical" evidence="14">
    <location>
        <begin position="64"/>
        <end position="80"/>
    </location>
</feature>
<dbReference type="GO" id="GO:0005789">
    <property type="term" value="C:endoplasmic reticulum membrane"/>
    <property type="evidence" value="ECO:0007669"/>
    <property type="project" value="TreeGrafter"/>
</dbReference>
<evidence type="ECO:0000256" key="7">
    <source>
        <dbReference type="ARBA" id="ARBA00022989"/>
    </source>
</evidence>
<protein>
    <recommendedName>
        <fullName evidence="14">Delta(24(24(1)))-sterol reductase</fullName>
        <ecNumber evidence="14">1.3.1.71</ecNumber>
    </recommendedName>
    <alternativeName>
        <fullName evidence="14">C-24(28) sterol reductase</fullName>
    </alternativeName>
    <alternativeName>
        <fullName evidence="14">Sterol Delta(24(28))-reductase</fullName>
    </alternativeName>
</protein>
<keyword evidence="16" id="KW-1185">Reference proteome</keyword>
<keyword evidence="3 14" id="KW-0444">Lipid biosynthesis</keyword>
<evidence type="ECO:0000256" key="14">
    <source>
        <dbReference type="RuleBase" id="RU369120"/>
    </source>
</evidence>
<dbReference type="EMBL" id="PQXM01000138">
    <property type="protein sequence ID" value="TGO76747.1"/>
    <property type="molecule type" value="Genomic_DNA"/>
</dbReference>
<dbReference type="Proteomes" id="UP000297229">
    <property type="component" value="Unassembled WGS sequence"/>
</dbReference>
<dbReference type="EC" id="1.3.1.71" evidence="14"/>
<dbReference type="GO" id="GO:0000246">
    <property type="term" value="F:Delta24(24-1) sterol reductase activity"/>
    <property type="evidence" value="ECO:0007669"/>
    <property type="project" value="UniProtKB-EC"/>
</dbReference>
<keyword evidence="10 14" id="KW-0443">Lipid metabolism</keyword>
<keyword evidence="4 14" id="KW-0812">Transmembrane</keyword>
<organism evidence="15 16">
    <name type="scientific">Botrytis elliptica</name>
    <dbReference type="NCBI Taxonomy" id="278938"/>
    <lineage>
        <taxon>Eukaryota</taxon>
        <taxon>Fungi</taxon>
        <taxon>Dikarya</taxon>
        <taxon>Ascomycota</taxon>
        <taxon>Pezizomycotina</taxon>
        <taxon>Leotiomycetes</taxon>
        <taxon>Helotiales</taxon>
        <taxon>Sclerotiniaceae</taxon>
        <taxon>Botrytis</taxon>
    </lineage>
</organism>
<comment type="caution">
    <text evidence="15">The sequence shown here is derived from an EMBL/GenBank/DDBJ whole genome shotgun (WGS) entry which is preliminary data.</text>
</comment>
<evidence type="ECO:0000256" key="3">
    <source>
        <dbReference type="ARBA" id="ARBA00022516"/>
    </source>
</evidence>
<comment type="caution">
    <text evidence="14">Lacks conserved residue(s) required for the propagation of feature annotation.</text>
</comment>
<evidence type="ECO:0000256" key="4">
    <source>
        <dbReference type="ARBA" id="ARBA00022692"/>
    </source>
</evidence>
<keyword evidence="13 14" id="KW-0753">Steroid metabolism</keyword>
<accession>A0A4Z1K5Y0</accession>
<feature type="transmembrane region" description="Helical" evidence="14">
    <location>
        <begin position="30"/>
        <end position="52"/>
    </location>
</feature>
<proteinExistence type="inferred from homology"/>
<dbReference type="GO" id="GO:0006696">
    <property type="term" value="P:ergosterol biosynthetic process"/>
    <property type="evidence" value="ECO:0007669"/>
    <property type="project" value="TreeGrafter"/>
</dbReference>
<keyword evidence="11 14" id="KW-0472">Membrane</keyword>
<gene>
    <name evidence="15" type="ORF">BELL_0139g00120</name>
</gene>
<evidence type="ECO:0000256" key="13">
    <source>
        <dbReference type="ARBA" id="ARBA00023221"/>
    </source>
</evidence>
<name>A0A4Z1K5Y0_9HELO</name>
<evidence type="ECO:0000256" key="6">
    <source>
        <dbReference type="ARBA" id="ARBA00022955"/>
    </source>
</evidence>
<feature type="transmembrane region" description="Helical" evidence="14">
    <location>
        <begin position="130"/>
        <end position="147"/>
    </location>
</feature>
<evidence type="ECO:0000256" key="12">
    <source>
        <dbReference type="ARBA" id="ARBA00023166"/>
    </source>
</evidence>
<reference evidence="15 16" key="1">
    <citation type="submission" date="2017-12" db="EMBL/GenBank/DDBJ databases">
        <title>Comparative genomics of Botrytis spp.</title>
        <authorList>
            <person name="Valero-Jimenez C.A."/>
            <person name="Tapia P."/>
            <person name="Veloso J."/>
            <person name="Silva-Moreno E."/>
            <person name="Staats M."/>
            <person name="Valdes J.H."/>
            <person name="Van Kan J.A.L."/>
        </authorList>
    </citation>
    <scope>NUCLEOTIDE SEQUENCE [LARGE SCALE GENOMIC DNA]</scope>
    <source>
        <strain evidence="15 16">Be9601</strain>
    </source>
</reference>
<comment type="catalytic activity">
    <reaction evidence="14">
        <text>ergosterol + NADP(+) = ergosta-5,7,22,24(28)-tetraen-3beta-ol + NADPH + H(+)</text>
        <dbReference type="Rhea" id="RHEA:18501"/>
        <dbReference type="ChEBI" id="CHEBI:15378"/>
        <dbReference type="ChEBI" id="CHEBI:16933"/>
        <dbReference type="ChEBI" id="CHEBI:18249"/>
        <dbReference type="ChEBI" id="CHEBI:57783"/>
        <dbReference type="ChEBI" id="CHEBI:58349"/>
        <dbReference type="EC" id="1.3.1.71"/>
    </reaction>
</comment>
<dbReference type="AlphaFoldDB" id="A0A4Z1K5Y0"/>
<dbReference type="Pfam" id="PF01222">
    <property type="entry name" value="ERG4_ERG24"/>
    <property type="match status" value="1"/>
</dbReference>
<sequence length="186" mass="22037">MAHFLYANACAKSKHLITTTWDMYQEKMGFMLTFWNMADVPFSYCHCTLYLANQDPAKYAWNKYALTAFFFLYLFVYWVWDTSNGQKDSFRTMERGTFVKRRTFPQLPWQELYNPKTIMADNGDAILADGWYGLALFFTVMIARRAMRDITKCRQKYGDAWRQYEKQVPYLFIPVNSKLCPLSDGL</sequence>
<dbReference type="PANTHER" id="PTHR21257:SF31">
    <property type="entry name" value="DELTA(24(24(1)))-STEROL REDUCTASE ERG4"/>
    <property type="match status" value="1"/>
</dbReference>
<evidence type="ECO:0000256" key="9">
    <source>
        <dbReference type="ARBA" id="ARBA00023011"/>
    </source>
</evidence>
<evidence type="ECO:0000256" key="8">
    <source>
        <dbReference type="ARBA" id="ARBA00023002"/>
    </source>
</evidence>
<evidence type="ECO:0000256" key="11">
    <source>
        <dbReference type="ARBA" id="ARBA00023136"/>
    </source>
</evidence>
<evidence type="ECO:0000256" key="5">
    <source>
        <dbReference type="ARBA" id="ARBA00022857"/>
    </source>
</evidence>
<comment type="subcellular location">
    <subcellularLocation>
        <location evidence="1">Membrane</location>
        <topology evidence="1">Multi-pass membrane protein</topology>
    </subcellularLocation>
</comment>
<evidence type="ECO:0000313" key="16">
    <source>
        <dbReference type="Proteomes" id="UP000297229"/>
    </source>
</evidence>
<dbReference type="PANTHER" id="PTHR21257">
    <property type="entry name" value="DELTA(14)-STEROL REDUCTASE"/>
    <property type="match status" value="1"/>
</dbReference>
<keyword evidence="7 14" id="KW-1133">Transmembrane helix</keyword>
<evidence type="ECO:0000313" key="15">
    <source>
        <dbReference type="EMBL" id="TGO76747.1"/>
    </source>
</evidence>
<evidence type="ECO:0000256" key="1">
    <source>
        <dbReference type="ARBA" id="ARBA00004141"/>
    </source>
</evidence>